<feature type="domain" description="Replication protein A OB" evidence="7">
    <location>
        <begin position="3"/>
        <end position="76"/>
    </location>
</feature>
<dbReference type="Proteomes" id="UP000324800">
    <property type="component" value="Unassembled WGS sequence"/>
</dbReference>
<dbReference type="OrthoDB" id="1751331at2759"/>
<proteinExistence type="inferred from homology"/>
<evidence type="ECO:0000256" key="4">
    <source>
        <dbReference type="ARBA" id="ARBA00022833"/>
    </source>
</evidence>
<evidence type="ECO:0000256" key="3">
    <source>
        <dbReference type="ARBA" id="ARBA00022771"/>
    </source>
</evidence>
<gene>
    <name evidence="8" type="ORF">EZS28_010164</name>
</gene>
<evidence type="ECO:0000256" key="1">
    <source>
        <dbReference type="ARBA" id="ARBA00005690"/>
    </source>
</evidence>
<evidence type="ECO:0000259" key="7">
    <source>
        <dbReference type="Pfam" id="PF16900"/>
    </source>
</evidence>
<dbReference type="InterPro" id="IPR013955">
    <property type="entry name" value="Rep_factor-A_C"/>
</dbReference>
<dbReference type="CDD" id="cd04476">
    <property type="entry name" value="RPA1_DBD_C"/>
    <property type="match status" value="1"/>
</dbReference>
<organism evidence="8 9">
    <name type="scientific">Streblomastix strix</name>
    <dbReference type="NCBI Taxonomy" id="222440"/>
    <lineage>
        <taxon>Eukaryota</taxon>
        <taxon>Metamonada</taxon>
        <taxon>Preaxostyla</taxon>
        <taxon>Oxymonadida</taxon>
        <taxon>Streblomastigidae</taxon>
        <taxon>Streblomastix</taxon>
    </lineage>
</organism>
<evidence type="ECO:0000313" key="8">
    <source>
        <dbReference type="EMBL" id="KAA6394312.1"/>
    </source>
</evidence>
<evidence type="ECO:0000313" key="9">
    <source>
        <dbReference type="Proteomes" id="UP000324800"/>
    </source>
</evidence>
<feature type="non-terminal residue" evidence="8">
    <location>
        <position position="1"/>
    </location>
</feature>
<dbReference type="SUPFAM" id="SSF50249">
    <property type="entry name" value="Nucleic acid-binding proteins"/>
    <property type="match status" value="2"/>
</dbReference>
<dbReference type="Pfam" id="PF16900">
    <property type="entry name" value="REPA_OB_2"/>
    <property type="match status" value="1"/>
</dbReference>
<evidence type="ECO:0000256" key="2">
    <source>
        <dbReference type="ARBA" id="ARBA00022723"/>
    </source>
</evidence>
<dbReference type="InterPro" id="IPR012340">
    <property type="entry name" value="NA-bd_OB-fold"/>
</dbReference>
<dbReference type="GO" id="GO:0008270">
    <property type="term" value="F:zinc ion binding"/>
    <property type="evidence" value="ECO:0007669"/>
    <property type="project" value="UniProtKB-KW"/>
</dbReference>
<feature type="domain" description="Replication factor A C-terminal" evidence="6">
    <location>
        <begin position="148"/>
        <end position="306"/>
    </location>
</feature>
<dbReference type="PANTHER" id="PTHR47165:SF4">
    <property type="entry name" value="OS03G0429900 PROTEIN"/>
    <property type="match status" value="1"/>
</dbReference>
<dbReference type="InterPro" id="IPR047192">
    <property type="entry name" value="Euk_RPA1_DBD_C"/>
</dbReference>
<dbReference type="Gene3D" id="2.40.50.140">
    <property type="entry name" value="Nucleic acid-binding proteins"/>
    <property type="match status" value="2"/>
</dbReference>
<sequence>VSEQISKKQLGQTFAKRSIIVVDESEYQIELTLWRESAVQFNGNVGDVIVAVNAKIAEFNGFRSATVSNQTNLEINPKDISRVSELQKWFRKIQSEEKEKIEHNLWKKIEATGGKSGTDGKEQKVAHSVSTQQLKQTDVDQLDKGAEFFNVIGAITYFKRTNLWYLACPNTKCSRKIQEGDQSCKSCGHNLIADGPGVKRYILSLLLSDSEGSIWVNVFNEMAVVMLKQTADNLSVFLAQNAENRVDEAFQPVLFATKQFRIRAKKNTFSPNQASSLSQDISGEQRSSINYSIVNILKPDFAQESHVLLEKIQYYGYDI</sequence>
<comment type="caution">
    <text evidence="8">The sequence shown here is derived from an EMBL/GenBank/DDBJ whole genome shotgun (WGS) entry which is preliminary data.</text>
</comment>
<reference evidence="8 9" key="1">
    <citation type="submission" date="2019-03" db="EMBL/GenBank/DDBJ databases">
        <title>Single cell metagenomics reveals metabolic interactions within the superorganism composed of flagellate Streblomastix strix and complex community of Bacteroidetes bacteria on its surface.</title>
        <authorList>
            <person name="Treitli S.C."/>
            <person name="Kolisko M."/>
            <person name="Husnik F."/>
            <person name="Keeling P."/>
            <person name="Hampl V."/>
        </authorList>
    </citation>
    <scope>NUCLEOTIDE SEQUENCE [LARGE SCALE GENOMIC DNA]</scope>
    <source>
        <strain evidence="8">ST1C</strain>
    </source>
</reference>
<comment type="similarity">
    <text evidence="1">Belongs to the replication factor A protein 1 family.</text>
</comment>
<name>A0A5J4WI93_9EUKA</name>
<keyword evidence="3" id="KW-0863">Zinc-finger</keyword>
<evidence type="ECO:0000256" key="5">
    <source>
        <dbReference type="ARBA" id="ARBA00023125"/>
    </source>
</evidence>
<evidence type="ECO:0000259" key="6">
    <source>
        <dbReference type="Pfam" id="PF08646"/>
    </source>
</evidence>
<dbReference type="CDD" id="cd04475">
    <property type="entry name" value="RPA1_DBD_B"/>
    <property type="match status" value="1"/>
</dbReference>
<dbReference type="AlphaFoldDB" id="A0A5J4WI93"/>
<keyword evidence="2" id="KW-0479">Metal-binding</keyword>
<dbReference type="InterPro" id="IPR031657">
    <property type="entry name" value="REPA_OB_2"/>
</dbReference>
<protein>
    <submittedName>
        <fullName evidence="8">Putative replication factor A subunit protein RFA1</fullName>
    </submittedName>
</protein>
<keyword evidence="4" id="KW-0862">Zinc</keyword>
<dbReference type="EMBL" id="SNRW01001976">
    <property type="protein sequence ID" value="KAA6394312.1"/>
    <property type="molecule type" value="Genomic_DNA"/>
</dbReference>
<dbReference type="PANTHER" id="PTHR47165">
    <property type="entry name" value="OS03G0429900 PROTEIN"/>
    <property type="match status" value="1"/>
</dbReference>
<keyword evidence="5" id="KW-0238">DNA-binding</keyword>
<accession>A0A5J4WI93</accession>
<dbReference type="Pfam" id="PF08646">
    <property type="entry name" value="Rep_fac-A_C"/>
    <property type="match status" value="1"/>
</dbReference>
<dbReference type="GO" id="GO:0003677">
    <property type="term" value="F:DNA binding"/>
    <property type="evidence" value="ECO:0007669"/>
    <property type="project" value="UniProtKB-KW"/>
</dbReference>